<keyword evidence="5 8" id="KW-0560">Oxidoreductase</keyword>
<dbReference type="Pfam" id="PF05201">
    <property type="entry name" value="GlutR_N"/>
    <property type="match status" value="1"/>
</dbReference>
<dbReference type="SUPFAM" id="SSF69075">
    <property type="entry name" value="Glutamyl tRNA-reductase dimerization domain"/>
    <property type="match status" value="1"/>
</dbReference>
<evidence type="ECO:0000256" key="10">
    <source>
        <dbReference type="PIRSR" id="PIRSR000445-2"/>
    </source>
</evidence>
<dbReference type="Proteomes" id="UP000234545">
    <property type="component" value="Unassembled WGS sequence"/>
</dbReference>
<feature type="binding site" evidence="8 10">
    <location>
        <begin position="46"/>
        <end position="49"/>
    </location>
    <ligand>
        <name>substrate</name>
    </ligand>
</feature>
<comment type="catalytic activity">
    <reaction evidence="7 8">
        <text>(S)-4-amino-5-oxopentanoate + tRNA(Glu) + NADP(+) = L-glutamyl-tRNA(Glu) + NADPH + H(+)</text>
        <dbReference type="Rhea" id="RHEA:12344"/>
        <dbReference type="Rhea" id="RHEA-COMP:9663"/>
        <dbReference type="Rhea" id="RHEA-COMP:9680"/>
        <dbReference type="ChEBI" id="CHEBI:15378"/>
        <dbReference type="ChEBI" id="CHEBI:57501"/>
        <dbReference type="ChEBI" id="CHEBI:57783"/>
        <dbReference type="ChEBI" id="CHEBI:58349"/>
        <dbReference type="ChEBI" id="CHEBI:78442"/>
        <dbReference type="ChEBI" id="CHEBI:78520"/>
        <dbReference type="EC" id="1.2.1.70"/>
    </reaction>
</comment>
<dbReference type="InterPro" id="IPR015896">
    <property type="entry name" value="4pyrrol_synth_GluRdtase_dimer"/>
</dbReference>
<comment type="domain">
    <text evidence="8">Possesses an unusual extended V-shaped dimeric structure with each monomer consisting of three distinct domains arranged along a curved 'spinal' alpha-helix. The N-terminal catalytic domain specifically recognizes the glutamate moiety of the substrate. The second domain is the NADPH-binding domain, and the third C-terminal domain is responsible for dimerization.</text>
</comment>
<evidence type="ECO:0000256" key="6">
    <source>
        <dbReference type="ARBA" id="ARBA00023244"/>
    </source>
</evidence>
<dbReference type="EMBL" id="PKKJ01000011">
    <property type="protein sequence ID" value="PKY65864.1"/>
    <property type="molecule type" value="Genomic_DNA"/>
</dbReference>
<evidence type="ECO:0000256" key="1">
    <source>
        <dbReference type="ARBA" id="ARBA00005059"/>
    </source>
</evidence>
<dbReference type="GO" id="GO:0050661">
    <property type="term" value="F:NADP binding"/>
    <property type="evidence" value="ECO:0007669"/>
    <property type="project" value="InterPro"/>
</dbReference>
<dbReference type="AlphaFoldDB" id="A0A2I1I401"/>
<comment type="caution">
    <text evidence="15">The sequence shown here is derived from an EMBL/GenBank/DDBJ whole genome shotgun (WGS) entry which is preliminary data.</text>
</comment>
<keyword evidence="6 8" id="KW-0627">Porphyrin biosynthesis</keyword>
<proteinExistence type="inferred from homology"/>
<organism evidence="15 16">
    <name type="scientific">Schaalia turicensis</name>
    <dbReference type="NCBI Taxonomy" id="131111"/>
    <lineage>
        <taxon>Bacteria</taxon>
        <taxon>Bacillati</taxon>
        <taxon>Actinomycetota</taxon>
        <taxon>Actinomycetes</taxon>
        <taxon>Actinomycetales</taxon>
        <taxon>Actinomycetaceae</taxon>
        <taxon>Schaalia</taxon>
    </lineage>
</organism>
<evidence type="ECO:0000256" key="11">
    <source>
        <dbReference type="PIRSR" id="PIRSR000445-3"/>
    </source>
</evidence>
<accession>A0A2I1I401</accession>
<protein>
    <recommendedName>
        <fullName evidence="3 8">Glutamyl-tRNA reductase</fullName>
        <shortName evidence="8">GluTR</shortName>
        <ecNumber evidence="3 8">1.2.1.70</ecNumber>
    </recommendedName>
</protein>
<dbReference type="InterPro" id="IPR036343">
    <property type="entry name" value="GluRdtase_N_sf"/>
</dbReference>
<gene>
    <name evidence="8" type="primary">hemA</name>
    <name evidence="15" type="ORF">CYJ25_07280</name>
</gene>
<feature type="domain" description="Quinate/shikimate 5-dehydrogenase/glutamyl-tRNA reductase" evidence="13">
    <location>
        <begin position="153"/>
        <end position="280"/>
    </location>
</feature>
<evidence type="ECO:0000313" key="15">
    <source>
        <dbReference type="EMBL" id="PKY65864.1"/>
    </source>
</evidence>
<dbReference type="PANTHER" id="PTHR43013:SF1">
    <property type="entry name" value="GLUTAMYL-TRNA REDUCTASE"/>
    <property type="match status" value="1"/>
</dbReference>
<comment type="caution">
    <text evidence="8">Lacks conserved residue(s) required for the propagation of feature annotation.</text>
</comment>
<feature type="domain" description="Tetrapyrrole biosynthesis glutamyl-tRNA reductase dimerisation" evidence="12">
    <location>
        <begin position="300"/>
        <end position="393"/>
    </location>
</feature>
<dbReference type="GO" id="GO:0019353">
    <property type="term" value="P:protoporphyrinogen IX biosynthetic process from glutamate"/>
    <property type="evidence" value="ECO:0007669"/>
    <property type="project" value="TreeGrafter"/>
</dbReference>
<dbReference type="InterPro" id="IPR036291">
    <property type="entry name" value="NAD(P)-bd_dom_sf"/>
</dbReference>
<dbReference type="Gene3D" id="3.30.460.30">
    <property type="entry name" value="Glutamyl-tRNA reductase, N-terminal domain"/>
    <property type="match status" value="1"/>
</dbReference>
<evidence type="ECO:0000256" key="4">
    <source>
        <dbReference type="ARBA" id="ARBA00022857"/>
    </source>
</evidence>
<dbReference type="InterPro" id="IPR006151">
    <property type="entry name" value="Shikm_DH/Glu-tRNA_Rdtase"/>
</dbReference>
<dbReference type="NCBIfam" id="NF000750">
    <property type="entry name" value="PRK00045.3-4"/>
    <property type="match status" value="1"/>
</dbReference>
<dbReference type="InterPro" id="IPR018214">
    <property type="entry name" value="GluRdtase_CS"/>
</dbReference>
<reference evidence="15 16" key="1">
    <citation type="submission" date="2017-12" db="EMBL/GenBank/DDBJ databases">
        <title>Phylogenetic diversity of female urinary microbiome.</title>
        <authorList>
            <person name="Thomas-White K."/>
            <person name="Wolfe A.J."/>
        </authorList>
    </citation>
    <scope>NUCLEOTIDE SEQUENCE [LARGE SCALE GENOMIC DNA]</scope>
    <source>
        <strain evidence="15 16">UMB0250</strain>
    </source>
</reference>
<dbReference type="SUPFAM" id="SSF51735">
    <property type="entry name" value="NAD(P)-binding Rossmann-fold domains"/>
    <property type="match status" value="1"/>
</dbReference>
<dbReference type="RefSeq" id="WP_101628509.1">
    <property type="nucleotide sequence ID" value="NZ_PKKJ01000011.1"/>
</dbReference>
<evidence type="ECO:0000256" key="9">
    <source>
        <dbReference type="PIRSR" id="PIRSR000445-1"/>
    </source>
</evidence>
<comment type="miscellaneous">
    <text evidence="8">During catalysis, the active site Cys acts as a nucleophile attacking the alpha-carbonyl group of tRNA-bound glutamate with the formation of a thioester intermediate between enzyme and glutamate, and the concomitant release of tRNA(Glu). The thioester intermediate is finally reduced by direct hydride transfer from NADPH, to form the product GSA.</text>
</comment>
<dbReference type="Gene3D" id="3.40.50.720">
    <property type="entry name" value="NAD(P)-binding Rossmann-like Domain"/>
    <property type="match status" value="1"/>
</dbReference>
<keyword evidence="4 8" id="KW-0521">NADP</keyword>
<dbReference type="InterPro" id="IPR036453">
    <property type="entry name" value="GluRdtase_dimer_dom_sf"/>
</dbReference>
<evidence type="ECO:0000256" key="2">
    <source>
        <dbReference type="ARBA" id="ARBA00005916"/>
    </source>
</evidence>
<dbReference type="InterPro" id="IPR000343">
    <property type="entry name" value="4pyrrol_synth_GluRdtase"/>
</dbReference>
<dbReference type="InterPro" id="IPR015895">
    <property type="entry name" value="4pyrrol_synth_GluRdtase_N"/>
</dbReference>
<dbReference type="OrthoDB" id="110209at2"/>
<evidence type="ECO:0000256" key="3">
    <source>
        <dbReference type="ARBA" id="ARBA00012970"/>
    </source>
</evidence>
<dbReference type="GO" id="GO:0008883">
    <property type="term" value="F:glutamyl-tRNA reductase activity"/>
    <property type="evidence" value="ECO:0007669"/>
    <property type="project" value="UniProtKB-UniRule"/>
</dbReference>
<sequence>MGIHILSVSHSDQGLDAVAEASHTTPSIVDEFLKAGVIDGAVTISTCNRVDIVVDSAEFPVALNERLDAVTSRSGRDAVAYLFRVASGLDSMVIGEREIVGQVRRAAEVATQRGTITPALSRLFQSSSAVSRKVAAKTSLAGHGRSIVHVALDLAKEVRGDLGDQRAILFGTGSYAGATVSALRDHGVREIGVHSASGRAEAFCEGHGARPIVSDTIDDELAHADLIVSCRGSGQPVLTAEQICAVVSTRGADSPLIIVDLALVPDIEIDDFEADQVVRIGLDNVSDRLPAVQREDIDIAEAIIADAVTTFVNVAHGADVDRAIVNLRNAVDAIVEEECATLSHLSGDEAARTARALHHLAARLVNAPCRTARAAVADGNAHEYLEALERVLGIGIEND</sequence>
<evidence type="ECO:0000313" key="16">
    <source>
        <dbReference type="Proteomes" id="UP000234545"/>
    </source>
</evidence>
<dbReference type="PROSITE" id="PS00747">
    <property type="entry name" value="GLUTR"/>
    <property type="match status" value="1"/>
</dbReference>
<comment type="similarity">
    <text evidence="2 8">Belongs to the glutamyl-tRNA reductase family.</text>
</comment>
<comment type="function">
    <text evidence="8">Catalyzes the NADPH-dependent reduction of glutamyl-tRNA(Glu) to glutamate 1-semialdehyde (GSA).</text>
</comment>
<feature type="binding site" evidence="8 11">
    <location>
        <begin position="171"/>
        <end position="176"/>
    </location>
    <ligand>
        <name>NADP(+)</name>
        <dbReference type="ChEBI" id="CHEBI:58349"/>
    </ligand>
</feature>
<comment type="pathway">
    <text evidence="1 8">Porphyrin-containing compound metabolism; protoporphyrin-IX biosynthesis; 5-aminolevulinate from L-glutamyl-tRNA(Glu): step 1/2.</text>
</comment>
<dbReference type="PANTHER" id="PTHR43013">
    <property type="entry name" value="GLUTAMYL-TRNA REDUCTASE"/>
    <property type="match status" value="1"/>
</dbReference>
<evidence type="ECO:0000259" key="14">
    <source>
        <dbReference type="Pfam" id="PF05201"/>
    </source>
</evidence>
<dbReference type="SUPFAM" id="SSF69742">
    <property type="entry name" value="Glutamyl tRNA-reductase catalytic, N-terminal domain"/>
    <property type="match status" value="1"/>
</dbReference>
<evidence type="ECO:0000259" key="12">
    <source>
        <dbReference type="Pfam" id="PF00745"/>
    </source>
</evidence>
<evidence type="ECO:0000259" key="13">
    <source>
        <dbReference type="Pfam" id="PF01488"/>
    </source>
</evidence>
<dbReference type="UniPathway" id="UPA00251">
    <property type="reaction ID" value="UER00316"/>
</dbReference>
<dbReference type="Pfam" id="PF01488">
    <property type="entry name" value="Shikimate_DH"/>
    <property type="match status" value="1"/>
</dbReference>
<dbReference type="PIRSF" id="PIRSF000445">
    <property type="entry name" value="4pyrrol_synth_GluRdtase"/>
    <property type="match status" value="1"/>
</dbReference>
<name>A0A2I1I401_9ACTO</name>
<dbReference type="HAMAP" id="MF_00087">
    <property type="entry name" value="Glu_tRNA_reductase"/>
    <property type="match status" value="1"/>
</dbReference>
<dbReference type="Pfam" id="PF00745">
    <property type="entry name" value="GlutR_dimer"/>
    <property type="match status" value="1"/>
</dbReference>
<evidence type="ECO:0000256" key="7">
    <source>
        <dbReference type="ARBA" id="ARBA00047464"/>
    </source>
</evidence>
<feature type="binding site" evidence="8 10">
    <location>
        <begin position="96"/>
        <end position="98"/>
    </location>
    <ligand>
        <name>substrate</name>
    </ligand>
</feature>
<evidence type="ECO:0000256" key="8">
    <source>
        <dbReference type="HAMAP-Rule" id="MF_00087"/>
    </source>
</evidence>
<dbReference type="EC" id="1.2.1.70" evidence="3 8"/>
<feature type="binding site" evidence="8 10">
    <location>
        <position position="91"/>
    </location>
    <ligand>
        <name>substrate</name>
    </ligand>
</feature>
<feature type="active site" description="Nucleophile" evidence="8 9">
    <location>
        <position position="47"/>
    </location>
</feature>
<feature type="domain" description="Glutamyl-tRNA reductase N-terminal" evidence="14">
    <location>
        <begin position="8"/>
        <end position="138"/>
    </location>
</feature>
<comment type="subunit">
    <text evidence="8">Homodimer.</text>
</comment>
<evidence type="ECO:0000256" key="5">
    <source>
        <dbReference type="ARBA" id="ARBA00023002"/>
    </source>
</evidence>
<feature type="binding site" evidence="8 10">
    <location>
        <position position="102"/>
    </location>
    <ligand>
        <name>substrate</name>
    </ligand>
</feature>